<keyword evidence="4" id="KW-0862">Zinc</keyword>
<dbReference type="InterPro" id="IPR001405">
    <property type="entry name" value="UPF0758"/>
</dbReference>
<dbReference type="GO" id="GO:0046872">
    <property type="term" value="F:metal ion binding"/>
    <property type="evidence" value="ECO:0007669"/>
    <property type="project" value="UniProtKB-KW"/>
</dbReference>
<dbReference type="Proteomes" id="UP000485562">
    <property type="component" value="Unassembled WGS sequence"/>
</dbReference>
<keyword evidence="5" id="KW-0482">Metalloprotease</keyword>
<dbReference type="GO" id="GO:0006508">
    <property type="term" value="P:proteolysis"/>
    <property type="evidence" value="ECO:0007669"/>
    <property type="project" value="UniProtKB-KW"/>
</dbReference>
<dbReference type="Gene3D" id="3.40.140.10">
    <property type="entry name" value="Cytidine Deaminase, domain 2"/>
    <property type="match status" value="1"/>
</dbReference>
<dbReference type="NCBIfam" id="TIGR00608">
    <property type="entry name" value="radc"/>
    <property type="match status" value="1"/>
</dbReference>
<dbReference type="CDD" id="cd08071">
    <property type="entry name" value="MPN_DUF2466"/>
    <property type="match status" value="1"/>
</dbReference>
<evidence type="ECO:0000256" key="4">
    <source>
        <dbReference type="ARBA" id="ARBA00022833"/>
    </source>
</evidence>
<dbReference type="InterPro" id="IPR025657">
    <property type="entry name" value="RadC_JAB"/>
</dbReference>
<reference evidence="9" key="1">
    <citation type="submission" date="2017-02" db="EMBL/GenBank/DDBJ databases">
        <title>Delving into the versatile metabolic prowess of the omnipresent phylum Bacteroidetes.</title>
        <authorList>
            <person name="Nobu M.K."/>
            <person name="Mei R."/>
            <person name="Narihiro T."/>
            <person name="Kuroda K."/>
            <person name="Liu W.-T."/>
        </authorList>
    </citation>
    <scope>NUCLEOTIDE SEQUENCE</scope>
    <source>
        <strain evidence="9">ADurb.Bin131</strain>
    </source>
</reference>
<protein>
    <recommendedName>
        <fullName evidence="8">MPN domain-containing protein</fullName>
    </recommendedName>
</protein>
<keyword evidence="2" id="KW-0479">Metal-binding</keyword>
<organism evidence="9">
    <name type="scientific">candidate division TA06 bacterium ADurb.Bin131</name>
    <dbReference type="NCBI Taxonomy" id="1852827"/>
    <lineage>
        <taxon>Bacteria</taxon>
        <taxon>Bacteria division TA06</taxon>
    </lineage>
</organism>
<dbReference type="Pfam" id="PF20582">
    <property type="entry name" value="UPF0758_N"/>
    <property type="match status" value="1"/>
</dbReference>
<dbReference type="EMBL" id="MWDQ01000064">
    <property type="protein sequence ID" value="OQB73799.1"/>
    <property type="molecule type" value="Genomic_DNA"/>
</dbReference>
<dbReference type="NCBIfam" id="NF000642">
    <property type="entry name" value="PRK00024.1"/>
    <property type="match status" value="1"/>
</dbReference>
<dbReference type="InterPro" id="IPR010994">
    <property type="entry name" value="RuvA_2-like"/>
</dbReference>
<comment type="similarity">
    <text evidence="6">Belongs to the UPF0758 family.</text>
</comment>
<dbReference type="PANTHER" id="PTHR30471">
    <property type="entry name" value="DNA REPAIR PROTEIN RADC"/>
    <property type="match status" value="1"/>
</dbReference>
<dbReference type="PANTHER" id="PTHR30471:SF3">
    <property type="entry name" value="UPF0758 PROTEIN YEES-RELATED"/>
    <property type="match status" value="1"/>
</dbReference>
<dbReference type="SUPFAM" id="SSF47781">
    <property type="entry name" value="RuvA domain 2-like"/>
    <property type="match status" value="1"/>
</dbReference>
<evidence type="ECO:0000256" key="2">
    <source>
        <dbReference type="ARBA" id="ARBA00022723"/>
    </source>
</evidence>
<keyword evidence="3" id="KW-0378">Hydrolase</keyword>
<dbReference type="Pfam" id="PF04002">
    <property type="entry name" value="RadC"/>
    <property type="match status" value="1"/>
</dbReference>
<evidence type="ECO:0000259" key="8">
    <source>
        <dbReference type="PROSITE" id="PS50249"/>
    </source>
</evidence>
<keyword evidence="1" id="KW-0645">Protease</keyword>
<name>A0A1V6CA95_UNCT6</name>
<evidence type="ECO:0000256" key="3">
    <source>
        <dbReference type="ARBA" id="ARBA00022801"/>
    </source>
</evidence>
<evidence type="ECO:0000256" key="6">
    <source>
        <dbReference type="RuleBase" id="RU003797"/>
    </source>
</evidence>
<evidence type="ECO:0000256" key="1">
    <source>
        <dbReference type="ARBA" id="ARBA00022670"/>
    </source>
</evidence>
<dbReference type="InterPro" id="IPR037518">
    <property type="entry name" value="MPN"/>
</dbReference>
<sequence>MNQNHHRKKDEKAQKSFRVSDLPLEERPRERMMKLGPEALSSQELLAIIISSGVAGMPATSLAQILISRYGSLADIADVSIDELKKGIKGIGIAKVARLKACFEIARRIENERINKIESINKGTKITSPDIAYHLIKKNLVSYKKEHFFVICLDSRNRILGIDEISTGTLESSIVHPRETFESAIKHHAAKIIIAHNHPSEDPMPSEDDIGITKRLREAGLIMGIEVIDHIVVCRNSFLSFKEKGLMP</sequence>
<accession>A0A1V6CA95</accession>
<dbReference type="Gene3D" id="1.10.150.20">
    <property type="entry name" value="5' to 3' exonuclease, C-terminal subdomain"/>
    <property type="match status" value="1"/>
</dbReference>
<evidence type="ECO:0000313" key="9">
    <source>
        <dbReference type="EMBL" id="OQB73799.1"/>
    </source>
</evidence>
<dbReference type="PROSITE" id="PS50249">
    <property type="entry name" value="MPN"/>
    <property type="match status" value="1"/>
</dbReference>
<dbReference type="InterPro" id="IPR046778">
    <property type="entry name" value="UPF0758_N"/>
</dbReference>
<gene>
    <name evidence="9" type="ORF">BWX89_00778</name>
</gene>
<comment type="caution">
    <text evidence="9">The sequence shown here is derived from an EMBL/GenBank/DDBJ whole genome shotgun (WGS) entry which is preliminary data.</text>
</comment>
<proteinExistence type="inferred from homology"/>
<dbReference type="AlphaFoldDB" id="A0A1V6CA95"/>
<feature type="region of interest" description="Disordered" evidence="7">
    <location>
        <begin position="1"/>
        <end position="23"/>
    </location>
</feature>
<evidence type="ECO:0000256" key="7">
    <source>
        <dbReference type="SAM" id="MobiDB-lite"/>
    </source>
</evidence>
<evidence type="ECO:0000256" key="5">
    <source>
        <dbReference type="ARBA" id="ARBA00023049"/>
    </source>
</evidence>
<feature type="domain" description="MPN" evidence="8">
    <location>
        <begin position="124"/>
        <end position="247"/>
    </location>
</feature>
<dbReference type="GO" id="GO:0008237">
    <property type="term" value="F:metallopeptidase activity"/>
    <property type="evidence" value="ECO:0007669"/>
    <property type="project" value="UniProtKB-KW"/>
</dbReference>